<dbReference type="InterPro" id="IPR029028">
    <property type="entry name" value="Alpha/beta_knot_MTases"/>
</dbReference>
<keyword evidence="1" id="KW-0489">Methyltransferase</keyword>
<dbReference type="GO" id="GO:0003723">
    <property type="term" value="F:RNA binding"/>
    <property type="evidence" value="ECO:0007669"/>
    <property type="project" value="InterPro"/>
</dbReference>
<evidence type="ECO:0000256" key="2">
    <source>
        <dbReference type="ARBA" id="ARBA00022679"/>
    </source>
</evidence>
<reference evidence="5" key="1">
    <citation type="submission" date="2022-11" db="UniProtKB">
        <authorList>
            <consortium name="WormBaseParasite"/>
        </authorList>
    </citation>
    <scope>IDENTIFICATION</scope>
</reference>
<dbReference type="PANTHER" id="PTHR12029:SF11">
    <property type="entry name" value="METHYLTRANSFERASE TARBP1-RELATED"/>
    <property type="match status" value="1"/>
</dbReference>
<dbReference type="Pfam" id="PF00588">
    <property type="entry name" value="SpoU_methylase"/>
    <property type="match status" value="1"/>
</dbReference>
<dbReference type="InterPro" id="IPR045330">
    <property type="entry name" value="TRM3/TARBP1"/>
</dbReference>
<protein>
    <submittedName>
        <fullName evidence="5">tRNA/rRNA methyltransferase SpoU type domain-containing protein</fullName>
    </submittedName>
</protein>
<keyword evidence="4" id="KW-1185">Reference proteome</keyword>
<organism evidence="4 5">
    <name type="scientific">Setaria digitata</name>
    <dbReference type="NCBI Taxonomy" id="48799"/>
    <lineage>
        <taxon>Eukaryota</taxon>
        <taxon>Metazoa</taxon>
        <taxon>Ecdysozoa</taxon>
        <taxon>Nematoda</taxon>
        <taxon>Chromadorea</taxon>
        <taxon>Rhabditida</taxon>
        <taxon>Spirurina</taxon>
        <taxon>Spiruromorpha</taxon>
        <taxon>Filarioidea</taxon>
        <taxon>Setariidae</taxon>
        <taxon>Setaria</taxon>
    </lineage>
</organism>
<dbReference type="AlphaFoldDB" id="A0A915PFS3"/>
<accession>A0A915PFS3</accession>
<sequence length="1200" mass="137601">MSEDAEKQQEGKRKLLERMKAAIERKDSDLITEICKHCSEVEALSFLQLFDDAIDDEIETMVSALFVITKRAFSDLNDKIEKIVHRFICYGHSRFIRKAALSALHELKSKNIWKDYFTLMNVLEEPQFHLVGPALPYFDRILCVCKTTMKDECLPWYWVQLLFVKALDHPNGWIRVWAAQKIILSTLLATLNNSDVYWRLNEDANLKAFLENFGFFLERVSSAGSKDDESNLVSSVCLVVRCSTYLILDVYRPLLNTVIRIPCIPLRICTTANFLKFFFKLAERNWHEACCFASLLSELPEDKYGFLLQEFFYNTTFTETLAGSVVGELDELQRSYALDHGRGYKIAMGISHSVLAIDSYCYIHDFKIVDILLQLYAVISNDKLFEKGNFFIFRYRDVEQLCISRRSEESQYFEYALVAYLDTRLFTDVNEVFDPRRFNALHKKLLTKYISNFDQWLFRSVLLCNKTTSISSRAALSSVAAAVISRCHNIPRTVWDVILNFLLTKEIDSRAGFEISLKVANYPNIYKVLEETVTKNKSVLWQNFIAEHSFDSISLFRFCITSLKIFFSWDCRRAILNLLLAVLKKAAIDSMIEESIEVVMKVANEEKKTHNYIPVITDVLTICTLECTFHTVEVAKIAVKAVEKLCAESDRNVQIAVVLSDAFYRAKELLCIIWFPVLIKMCAFGPICKKDTTVLYLAVQMAYGMEESLPNSSYEKLHECAQYSRLRALQTISWICKNRSDSADVFIQETFVIIDVLDTVKNRHVFWAIFGSSSENTLIAVTIAYPWFREQRSLGKIRILLYKIFERSFATTIYKTYCELDTRSTVLQQRSCIPKIYWNRERSELAAARIGTICSWIAILMHVTKINRTDMAFARCFTLFHPWCTAQNFIVRCTSLAAVRLLWNIAGDELRSQFGYLRSIIEFDAEKAGNAKRVIDQLCNDFYFAYLNENTDYSLETVLTVLPEKVGLTAQDGIAAHLLKSIRTEDFACVRCHSNDLNQYSSFIFGQTQQQRQQEIQGSDSVLETSGIQRKFNAVNVNRVSLEGVSLIVVASLLDKAANLGGICRTCEVLGVEKLIVADLSKIKDRNFMALSMSSENWMNLEQSRPEDLPNLLLSFRDSGYAIIGAEQTTNSTPLHKIHLPSKMVLLLGNEKVGIPMDLMGYLDKTVEILQIGHTKSLNVHVTGALFIYRFFEEFIATKT</sequence>
<dbReference type="Proteomes" id="UP000887581">
    <property type="component" value="Unplaced"/>
</dbReference>
<evidence type="ECO:0000313" key="5">
    <source>
        <dbReference type="WBParaSite" id="sdigi.contig136.g5053.t1"/>
    </source>
</evidence>
<name>A0A915PFS3_9BILA</name>
<dbReference type="GO" id="GO:0016423">
    <property type="term" value="F:tRNA (guanine) methyltransferase activity"/>
    <property type="evidence" value="ECO:0007669"/>
    <property type="project" value="InterPro"/>
</dbReference>
<feature type="domain" description="tRNA/rRNA methyltransferase SpoU type" evidence="3">
    <location>
        <begin position="1047"/>
        <end position="1189"/>
    </location>
</feature>
<evidence type="ECO:0000313" key="4">
    <source>
        <dbReference type="Proteomes" id="UP000887581"/>
    </source>
</evidence>
<dbReference type="GO" id="GO:0030488">
    <property type="term" value="P:tRNA methylation"/>
    <property type="evidence" value="ECO:0007669"/>
    <property type="project" value="InterPro"/>
</dbReference>
<proteinExistence type="predicted"/>
<dbReference type="WBParaSite" id="sdigi.contig136.g5053.t1">
    <property type="protein sequence ID" value="sdigi.contig136.g5053.t1"/>
    <property type="gene ID" value="sdigi.contig136.g5053"/>
</dbReference>
<dbReference type="CDD" id="cd18091">
    <property type="entry name" value="SpoU-like_TRM3-like"/>
    <property type="match status" value="1"/>
</dbReference>
<dbReference type="Gene3D" id="3.40.1280.10">
    <property type="match status" value="1"/>
</dbReference>
<dbReference type="SUPFAM" id="SSF75217">
    <property type="entry name" value="alpha/beta knot"/>
    <property type="match status" value="1"/>
</dbReference>
<dbReference type="InterPro" id="IPR044748">
    <property type="entry name" value="Trm3/TARBP1_C"/>
</dbReference>
<dbReference type="InterPro" id="IPR029026">
    <property type="entry name" value="tRNA_m1G_MTases_N"/>
</dbReference>
<dbReference type="InterPro" id="IPR001537">
    <property type="entry name" value="SpoU_MeTrfase"/>
</dbReference>
<keyword evidence="2" id="KW-0808">Transferase</keyword>
<evidence type="ECO:0000259" key="3">
    <source>
        <dbReference type="Pfam" id="PF00588"/>
    </source>
</evidence>
<evidence type="ECO:0000256" key="1">
    <source>
        <dbReference type="ARBA" id="ARBA00022603"/>
    </source>
</evidence>
<dbReference type="PANTHER" id="PTHR12029">
    <property type="entry name" value="RNA METHYLTRANSFERASE"/>
    <property type="match status" value="1"/>
</dbReference>